<dbReference type="AlphaFoldDB" id="A0A368YA63"/>
<proteinExistence type="predicted"/>
<accession>A0A368YA63</accession>
<reference evidence="10 11" key="1">
    <citation type="submission" date="2018-07" db="EMBL/GenBank/DDBJ databases">
        <title>Genomic Encyclopedia of Type Strains, Phase IV (KMG-IV): sequencing the most valuable type-strain genomes for metagenomic binning, comparative biology and taxonomic classification.</title>
        <authorList>
            <person name="Goeker M."/>
        </authorList>
    </citation>
    <scope>NUCLEOTIDE SEQUENCE [LARGE SCALE GENOMIC DNA]</scope>
    <source>
        <strain evidence="10 11">DSM 27696</strain>
    </source>
</reference>
<dbReference type="InterPro" id="IPR033479">
    <property type="entry name" value="dCache_1"/>
</dbReference>
<evidence type="ECO:0000256" key="2">
    <source>
        <dbReference type="ARBA" id="ARBA00022475"/>
    </source>
</evidence>
<dbReference type="Pfam" id="PF00990">
    <property type="entry name" value="GGDEF"/>
    <property type="match status" value="1"/>
</dbReference>
<organism evidence="10 11">
    <name type="scientific">Saliterribacillus persicus</name>
    <dbReference type="NCBI Taxonomy" id="930114"/>
    <lineage>
        <taxon>Bacteria</taxon>
        <taxon>Bacillati</taxon>
        <taxon>Bacillota</taxon>
        <taxon>Bacilli</taxon>
        <taxon>Bacillales</taxon>
        <taxon>Bacillaceae</taxon>
        <taxon>Saliterribacillus</taxon>
    </lineage>
</organism>
<evidence type="ECO:0000256" key="7">
    <source>
        <dbReference type="SAM" id="Phobius"/>
    </source>
</evidence>
<dbReference type="SMART" id="SM00267">
    <property type="entry name" value="GGDEF"/>
    <property type="match status" value="1"/>
</dbReference>
<dbReference type="PANTHER" id="PTHR46663">
    <property type="entry name" value="DIGUANYLATE CYCLASE DGCT-RELATED"/>
    <property type="match status" value="1"/>
</dbReference>
<protein>
    <submittedName>
        <fullName evidence="10">Diguanylate cyclase (GGDEF)-like protein</fullName>
    </submittedName>
</protein>
<dbReference type="Gene3D" id="3.30.450.20">
    <property type="entry name" value="PAS domain"/>
    <property type="match status" value="1"/>
</dbReference>
<evidence type="ECO:0000259" key="9">
    <source>
        <dbReference type="PROSITE" id="PS50887"/>
    </source>
</evidence>
<feature type="domain" description="HAMP" evidence="8">
    <location>
        <begin position="319"/>
        <end position="371"/>
    </location>
</feature>
<dbReference type="Pfam" id="PF02743">
    <property type="entry name" value="dCache_1"/>
    <property type="match status" value="1"/>
</dbReference>
<dbReference type="Gene3D" id="3.30.70.270">
    <property type="match status" value="1"/>
</dbReference>
<comment type="caution">
    <text evidence="10">The sequence shown here is derived from an EMBL/GenBank/DDBJ whole genome shotgun (WGS) entry which is preliminary data.</text>
</comment>
<dbReference type="InterPro" id="IPR043128">
    <property type="entry name" value="Rev_trsase/Diguanyl_cyclase"/>
</dbReference>
<dbReference type="Gene3D" id="6.10.340.10">
    <property type="match status" value="1"/>
</dbReference>
<evidence type="ECO:0000313" key="11">
    <source>
        <dbReference type="Proteomes" id="UP000252585"/>
    </source>
</evidence>
<comment type="subcellular location">
    <subcellularLocation>
        <location evidence="1">Cell membrane</location>
        <topology evidence="1">Multi-pass membrane protein</topology>
    </subcellularLocation>
</comment>
<dbReference type="InterPro" id="IPR029787">
    <property type="entry name" value="Nucleotide_cyclase"/>
</dbReference>
<evidence type="ECO:0000313" key="10">
    <source>
        <dbReference type="EMBL" id="RCW77160.1"/>
    </source>
</evidence>
<dbReference type="CDD" id="cd01949">
    <property type="entry name" value="GGDEF"/>
    <property type="match status" value="1"/>
</dbReference>
<evidence type="ECO:0000256" key="1">
    <source>
        <dbReference type="ARBA" id="ARBA00004651"/>
    </source>
</evidence>
<dbReference type="PROSITE" id="PS50885">
    <property type="entry name" value="HAMP"/>
    <property type="match status" value="1"/>
</dbReference>
<dbReference type="FunFam" id="3.30.70.270:FF:000001">
    <property type="entry name" value="Diguanylate cyclase domain protein"/>
    <property type="match status" value="1"/>
</dbReference>
<name>A0A368YA63_9BACI</name>
<keyword evidence="6" id="KW-0175">Coiled coil</keyword>
<feature type="transmembrane region" description="Helical" evidence="7">
    <location>
        <begin position="12"/>
        <end position="32"/>
    </location>
</feature>
<dbReference type="NCBIfam" id="TIGR00254">
    <property type="entry name" value="GGDEF"/>
    <property type="match status" value="1"/>
</dbReference>
<feature type="domain" description="GGDEF" evidence="9">
    <location>
        <begin position="406"/>
        <end position="541"/>
    </location>
</feature>
<dbReference type="PROSITE" id="PS50887">
    <property type="entry name" value="GGDEF"/>
    <property type="match status" value="1"/>
</dbReference>
<dbReference type="InterPro" id="IPR052163">
    <property type="entry name" value="DGC-Regulatory_Protein"/>
</dbReference>
<keyword evidence="4 7" id="KW-1133">Transmembrane helix</keyword>
<dbReference type="SUPFAM" id="SSF55073">
    <property type="entry name" value="Nucleotide cyclase"/>
    <property type="match status" value="1"/>
</dbReference>
<dbReference type="CDD" id="cd12914">
    <property type="entry name" value="PDC1_DGC_like"/>
    <property type="match status" value="1"/>
</dbReference>
<sequence>MSDVRSISLRRLLSISFATIVIILILLLSFIIGQRSIKEVQSEIGNSLGESAFLMGDKLDHFMWSRYGEIGVLSELQDLRDPEDLNDVKILLDQLKATFADFAWIGYTDKNGTVRASTSGILEGVDISERPVYKEAQNDTFIGDVHEAILLAELLPNPTGEEMKFVDISTPIYNYNDEFIGVLAAHLSWDWMKEVRSTMTETLKNKKELEVFVISESDKTIILGPDDLIGEPLDLESLSAAEVDQGGWNIEIWPDGEEYLTGYVKTDGYQDYRGLGWTILVRQPTEVAYSSTRELITFFLISGVLLVILFALIGWFIAGKIASPIKRITNVADRLRDGEDLEIPTYKGIVEIEILSDSLRNLINNLTQTETALEKMEDVAHQDHLTRLPNRNGLENFLDKATKNFDTLIILYLDLDGFKEINDTFGHQVGDELLYQIGIRIKANVRNDELVARIGGDEFVVVLTTSNDPLELAENVGERIISSINQPITINNQKVTVGCSIGGAVWRSEHGDSITEIVRRADEALYKVKRKQKNKVHILNEE</sequence>
<dbReference type="Proteomes" id="UP000252585">
    <property type="component" value="Unassembled WGS sequence"/>
</dbReference>
<keyword evidence="5 7" id="KW-0472">Membrane</keyword>
<dbReference type="InterPro" id="IPR003660">
    <property type="entry name" value="HAMP_dom"/>
</dbReference>
<keyword evidence="11" id="KW-1185">Reference proteome</keyword>
<evidence type="ECO:0000256" key="4">
    <source>
        <dbReference type="ARBA" id="ARBA00022989"/>
    </source>
</evidence>
<gene>
    <name evidence="10" type="ORF">DFR57_10127</name>
</gene>
<evidence type="ECO:0000256" key="6">
    <source>
        <dbReference type="SAM" id="Coils"/>
    </source>
</evidence>
<dbReference type="EMBL" id="QPJJ01000001">
    <property type="protein sequence ID" value="RCW77160.1"/>
    <property type="molecule type" value="Genomic_DNA"/>
</dbReference>
<evidence type="ECO:0000256" key="5">
    <source>
        <dbReference type="ARBA" id="ARBA00023136"/>
    </source>
</evidence>
<feature type="transmembrane region" description="Helical" evidence="7">
    <location>
        <begin position="295"/>
        <end position="318"/>
    </location>
</feature>
<keyword evidence="2" id="KW-1003">Cell membrane</keyword>
<dbReference type="GO" id="GO:0007165">
    <property type="term" value="P:signal transduction"/>
    <property type="evidence" value="ECO:0007669"/>
    <property type="project" value="InterPro"/>
</dbReference>
<keyword evidence="3 7" id="KW-0812">Transmembrane</keyword>
<dbReference type="GO" id="GO:0005886">
    <property type="term" value="C:plasma membrane"/>
    <property type="evidence" value="ECO:0007669"/>
    <property type="project" value="UniProtKB-SubCell"/>
</dbReference>
<evidence type="ECO:0000256" key="3">
    <source>
        <dbReference type="ARBA" id="ARBA00022692"/>
    </source>
</evidence>
<dbReference type="PANTHER" id="PTHR46663:SF2">
    <property type="entry name" value="GGDEF DOMAIN-CONTAINING PROTEIN"/>
    <property type="match status" value="1"/>
</dbReference>
<evidence type="ECO:0000259" key="8">
    <source>
        <dbReference type="PROSITE" id="PS50885"/>
    </source>
</evidence>
<feature type="coiled-coil region" evidence="6">
    <location>
        <begin position="352"/>
        <end position="379"/>
    </location>
</feature>
<dbReference type="InterPro" id="IPR000160">
    <property type="entry name" value="GGDEF_dom"/>
</dbReference>